<dbReference type="EMBL" id="AWWV01008702">
    <property type="protein sequence ID" value="OMO89419.1"/>
    <property type="molecule type" value="Genomic_DNA"/>
</dbReference>
<proteinExistence type="predicted"/>
<evidence type="ECO:0000313" key="1">
    <source>
        <dbReference type="EMBL" id="OMO89419.1"/>
    </source>
</evidence>
<reference evidence="1 2" key="1">
    <citation type="submission" date="2013-09" db="EMBL/GenBank/DDBJ databases">
        <title>Corchorus capsularis genome sequencing.</title>
        <authorList>
            <person name="Alam M."/>
            <person name="Haque M.S."/>
            <person name="Islam M.S."/>
            <person name="Emdad E.M."/>
            <person name="Islam M.M."/>
            <person name="Ahmed B."/>
            <person name="Halim A."/>
            <person name="Hossen Q.M.M."/>
            <person name="Hossain M.Z."/>
            <person name="Ahmed R."/>
            <person name="Khan M.M."/>
            <person name="Islam R."/>
            <person name="Rashid M.M."/>
            <person name="Khan S.A."/>
            <person name="Rahman M.S."/>
            <person name="Alam M."/>
        </authorList>
    </citation>
    <scope>NUCLEOTIDE SEQUENCE [LARGE SCALE GENOMIC DNA]</scope>
    <source>
        <strain evidence="2">cv. CVL-1</strain>
        <tissue evidence="1">Whole seedling</tissue>
    </source>
</reference>
<dbReference type="Proteomes" id="UP000188268">
    <property type="component" value="Unassembled WGS sequence"/>
</dbReference>
<sequence>MAWSTRMHLLSRTSAEASMDAKISRPALLSLLSPNLDSISQKEV</sequence>
<accession>A0A1R3J3L4</accession>
<dbReference type="AlphaFoldDB" id="A0A1R3J3L4"/>
<protein>
    <submittedName>
        <fullName evidence="1">Uncharacterized protein</fullName>
    </submittedName>
</protein>
<gene>
    <name evidence="1" type="ORF">CCACVL1_07844</name>
</gene>
<comment type="caution">
    <text evidence="1">The sequence shown here is derived from an EMBL/GenBank/DDBJ whole genome shotgun (WGS) entry which is preliminary data.</text>
</comment>
<dbReference type="OrthoDB" id="10472330at2759"/>
<organism evidence="1 2">
    <name type="scientific">Corchorus capsularis</name>
    <name type="common">Jute</name>
    <dbReference type="NCBI Taxonomy" id="210143"/>
    <lineage>
        <taxon>Eukaryota</taxon>
        <taxon>Viridiplantae</taxon>
        <taxon>Streptophyta</taxon>
        <taxon>Embryophyta</taxon>
        <taxon>Tracheophyta</taxon>
        <taxon>Spermatophyta</taxon>
        <taxon>Magnoliopsida</taxon>
        <taxon>eudicotyledons</taxon>
        <taxon>Gunneridae</taxon>
        <taxon>Pentapetalae</taxon>
        <taxon>rosids</taxon>
        <taxon>malvids</taxon>
        <taxon>Malvales</taxon>
        <taxon>Malvaceae</taxon>
        <taxon>Grewioideae</taxon>
        <taxon>Apeibeae</taxon>
        <taxon>Corchorus</taxon>
    </lineage>
</organism>
<evidence type="ECO:0000313" key="2">
    <source>
        <dbReference type="Proteomes" id="UP000188268"/>
    </source>
</evidence>
<keyword evidence="2" id="KW-1185">Reference proteome</keyword>
<name>A0A1R3J3L4_COCAP</name>
<dbReference type="Gramene" id="OMO89419">
    <property type="protein sequence ID" value="OMO89419"/>
    <property type="gene ID" value="CCACVL1_07844"/>
</dbReference>